<sequence length="155" mass="16938">MQKVSSFLWFEKGVEEAARLYTSLIPGSEILEVQRFGEGMPDGLVVLRFTLAGVEYQAMNTGPAGGFTEAFSLSVLCDDQAEVDRLWEALTADGGEESMCGWLKDPWGVSWQIVPKRLLELQSDPDPARAARANQAMLGMRKLDIAALEAAADGR</sequence>
<dbReference type="Pfam" id="PF06983">
    <property type="entry name" value="3-dmu-9_3-mt"/>
    <property type="match status" value="1"/>
</dbReference>
<dbReference type="CDD" id="cd06588">
    <property type="entry name" value="PhnB_like"/>
    <property type="match status" value="1"/>
</dbReference>
<dbReference type="GO" id="GO:0008168">
    <property type="term" value="F:methyltransferase activity"/>
    <property type="evidence" value="ECO:0007669"/>
    <property type="project" value="UniProtKB-KW"/>
</dbReference>
<evidence type="ECO:0000313" key="3">
    <source>
        <dbReference type="Proteomes" id="UP000589620"/>
    </source>
</evidence>
<keyword evidence="2" id="KW-0808">Transferase</keyword>
<dbReference type="InterPro" id="IPR029068">
    <property type="entry name" value="Glyas_Bleomycin-R_OHBP_Dase"/>
</dbReference>
<dbReference type="SUPFAM" id="SSF54593">
    <property type="entry name" value="Glyoxalase/Bleomycin resistance protein/Dihydroxybiphenyl dioxygenase"/>
    <property type="match status" value="1"/>
</dbReference>
<dbReference type="InterPro" id="IPR028973">
    <property type="entry name" value="PhnB-like"/>
</dbReference>
<organism evidence="2 3">
    <name type="scientific">Leifsonia soli</name>
    <dbReference type="NCBI Taxonomy" id="582665"/>
    <lineage>
        <taxon>Bacteria</taxon>
        <taxon>Bacillati</taxon>
        <taxon>Actinomycetota</taxon>
        <taxon>Actinomycetes</taxon>
        <taxon>Micrococcales</taxon>
        <taxon>Microbacteriaceae</taxon>
        <taxon>Leifsonia</taxon>
    </lineage>
</organism>
<accession>A0A852SY86</accession>
<keyword evidence="2" id="KW-0830">Ubiquinone</keyword>
<dbReference type="PANTHER" id="PTHR33990">
    <property type="entry name" value="PROTEIN YJDN-RELATED"/>
    <property type="match status" value="1"/>
</dbReference>
<protein>
    <submittedName>
        <fullName evidence="2">Putative 3-demethylubiquinone-9 3-methyltransferase (Glyoxalase superfamily)</fullName>
    </submittedName>
</protein>
<keyword evidence="3" id="KW-1185">Reference proteome</keyword>
<name>A0A852SY86_9MICO</name>
<dbReference type="GO" id="GO:0032259">
    <property type="term" value="P:methylation"/>
    <property type="evidence" value="ECO:0007669"/>
    <property type="project" value="UniProtKB-KW"/>
</dbReference>
<proteinExistence type="predicted"/>
<dbReference type="PIRSF" id="PIRSF021700">
    <property type="entry name" value="3_dmu_93_MTrfase"/>
    <property type="match status" value="1"/>
</dbReference>
<dbReference type="Gene3D" id="3.10.180.10">
    <property type="entry name" value="2,3-Dihydroxybiphenyl 1,2-Dioxygenase, domain 1"/>
    <property type="match status" value="1"/>
</dbReference>
<evidence type="ECO:0000259" key="1">
    <source>
        <dbReference type="Pfam" id="PF06983"/>
    </source>
</evidence>
<dbReference type="Proteomes" id="UP000589620">
    <property type="component" value="Unassembled WGS sequence"/>
</dbReference>
<dbReference type="AlphaFoldDB" id="A0A852SY86"/>
<evidence type="ECO:0000313" key="2">
    <source>
        <dbReference type="EMBL" id="NYD73641.1"/>
    </source>
</evidence>
<gene>
    <name evidence="2" type="ORF">BJ963_001160</name>
</gene>
<comment type="caution">
    <text evidence="2">The sequence shown here is derived from an EMBL/GenBank/DDBJ whole genome shotgun (WGS) entry which is preliminary data.</text>
</comment>
<keyword evidence="2" id="KW-0489">Methyltransferase</keyword>
<reference evidence="2 3" key="1">
    <citation type="submission" date="2020-07" db="EMBL/GenBank/DDBJ databases">
        <title>Sequencing the genomes of 1000 actinobacteria strains.</title>
        <authorList>
            <person name="Klenk H.-P."/>
        </authorList>
    </citation>
    <scope>NUCLEOTIDE SEQUENCE [LARGE SCALE GENOMIC DNA]</scope>
    <source>
        <strain evidence="2 3">DSM 23871</strain>
    </source>
</reference>
<dbReference type="PANTHER" id="PTHR33990:SF2">
    <property type="entry name" value="PHNB-LIKE DOMAIN-CONTAINING PROTEIN"/>
    <property type="match status" value="1"/>
</dbReference>
<dbReference type="RefSeq" id="WP_089910590.1">
    <property type="nucleotide sequence ID" value="NZ_BAAAPX010000001.1"/>
</dbReference>
<dbReference type="EMBL" id="JACCBJ010000001">
    <property type="protein sequence ID" value="NYD73641.1"/>
    <property type="molecule type" value="Genomic_DNA"/>
</dbReference>
<feature type="domain" description="PhnB-like" evidence="1">
    <location>
        <begin position="2"/>
        <end position="114"/>
    </location>
</feature>
<dbReference type="InterPro" id="IPR009725">
    <property type="entry name" value="3_dmu_93_MTrfase"/>
</dbReference>